<dbReference type="AlphaFoldDB" id="A0A0U2V276"/>
<accession>A0A0U2V276</accession>
<evidence type="ECO:0000313" key="1">
    <source>
        <dbReference type="EMBL" id="ALT68610.1"/>
    </source>
</evidence>
<gene>
    <name evidence="1" type="ORF">sm9_0819</name>
</gene>
<sequence length="99" mass="10978">MKQSTKGYLLIFLIVSVMAFVLSSVFASVVTIDNTNSTKLTAIQDDSFEPHNIQNVQVIVPKVENNTNNNTSSIENFTNNVIDVANNTWNNIWGGDSRD</sequence>
<name>A0A0U2V276_9EURY</name>
<keyword evidence="2" id="KW-1185">Reference proteome</keyword>
<organism evidence="1 2">
    <name type="scientific">Methanobrevibacter millerae</name>
    <dbReference type="NCBI Taxonomy" id="230361"/>
    <lineage>
        <taxon>Archaea</taxon>
        <taxon>Methanobacteriati</taxon>
        <taxon>Methanobacteriota</taxon>
        <taxon>Methanomada group</taxon>
        <taxon>Methanobacteria</taxon>
        <taxon>Methanobacteriales</taxon>
        <taxon>Methanobacteriaceae</taxon>
        <taxon>Methanobrevibacter</taxon>
    </lineage>
</organism>
<reference evidence="1 2" key="1">
    <citation type="submission" date="2015-04" db="EMBL/GenBank/DDBJ databases">
        <title>The complete genome sequence of the rumen methanogen Methanobrevibacter millerae SM9.</title>
        <authorList>
            <person name="Leahy S.C."/>
            <person name="Kelly W.J."/>
            <person name="Pacheco D.M."/>
            <person name="Li D."/>
            <person name="Altermann E."/>
            <person name="Attwood G.T."/>
        </authorList>
    </citation>
    <scope>NUCLEOTIDE SEQUENCE [LARGE SCALE GENOMIC DNA]</scope>
    <source>
        <strain evidence="1 2">SM9</strain>
    </source>
</reference>
<evidence type="ECO:0000313" key="2">
    <source>
        <dbReference type="Proteomes" id="UP000067738"/>
    </source>
</evidence>
<dbReference type="KEGG" id="mmil:sm9_0819"/>
<dbReference type="EMBL" id="CP011266">
    <property type="protein sequence ID" value="ALT68610.1"/>
    <property type="molecule type" value="Genomic_DNA"/>
</dbReference>
<proteinExistence type="predicted"/>
<dbReference type="Proteomes" id="UP000067738">
    <property type="component" value="Chromosome"/>
</dbReference>
<dbReference type="PATRIC" id="fig|230361.4.peg.844"/>
<protein>
    <submittedName>
        <fullName evidence="1">Uncharacterized protein</fullName>
    </submittedName>
</protein>